<dbReference type="InterPro" id="IPR029058">
    <property type="entry name" value="AB_hydrolase_fold"/>
</dbReference>
<dbReference type="InterPro" id="IPR033124">
    <property type="entry name" value="Ser_caboxypep_his_AS"/>
</dbReference>
<name>A0A485KV37_9STRA</name>
<evidence type="ECO:0000256" key="7">
    <source>
        <dbReference type="RuleBase" id="RU361156"/>
    </source>
</evidence>
<evidence type="ECO:0000256" key="4">
    <source>
        <dbReference type="ARBA" id="ARBA00022729"/>
    </source>
</evidence>
<keyword evidence="10" id="KW-1185">Reference proteome</keyword>
<evidence type="ECO:0000313" key="10">
    <source>
        <dbReference type="Proteomes" id="UP000332933"/>
    </source>
</evidence>
<dbReference type="GO" id="GO:0004185">
    <property type="term" value="F:serine-type carboxypeptidase activity"/>
    <property type="evidence" value="ECO:0007669"/>
    <property type="project" value="UniProtKB-UniRule"/>
</dbReference>
<gene>
    <name evidence="9" type="primary">Aste57867_11527</name>
    <name evidence="8" type="ORF">As57867_011484</name>
    <name evidence="9" type="ORF">ASTE57867_11527</name>
</gene>
<evidence type="ECO:0000313" key="8">
    <source>
        <dbReference type="EMBL" id="KAF0697812.1"/>
    </source>
</evidence>
<accession>A0A485KV37</accession>
<evidence type="ECO:0000256" key="3">
    <source>
        <dbReference type="ARBA" id="ARBA00022670"/>
    </source>
</evidence>
<keyword evidence="6" id="KW-0325">Glycoprotein</keyword>
<evidence type="ECO:0000256" key="6">
    <source>
        <dbReference type="ARBA" id="ARBA00023180"/>
    </source>
</evidence>
<dbReference type="AlphaFoldDB" id="A0A485KV37"/>
<dbReference type="PROSITE" id="PS00131">
    <property type="entry name" value="CARBOXYPEPT_SER_SER"/>
    <property type="match status" value="1"/>
</dbReference>
<keyword evidence="5 7" id="KW-0378">Hydrolase</keyword>
<dbReference type="Pfam" id="PF00450">
    <property type="entry name" value="Peptidase_S10"/>
    <property type="match status" value="1"/>
</dbReference>
<comment type="similarity">
    <text evidence="1 7">Belongs to the peptidase S10 family.</text>
</comment>
<evidence type="ECO:0000256" key="1">
    <source>
        <dbReference type="ARBA" id="ARBA00009431"/>
    </source>
</evidence>
<evidence type="ECO:0000313" key="9">
    <source>
        <dbReference type="EMBL" id="VFT88388.1"/>
    </source>
</evidence>
<proteinExistence type="inferred from homology"/>
<protein>
    <recommendedName>
        <fullName evidence="7">Carboxypeptidase</fullName>
        <ecNumber evidence="7">3.4.16.-</ecNumber>
    </recommendedName>
</protein>
<dbReference type="SUPFAM" id="SSF53474">
    <property type="entry name" value="alpha/beta-Hydrolases"/>
    <property type="match status" value="1"/>
</dbReference>
<dbReference type="Gene3D" id="1.10.287.410">
    <property type="match status" value="1"/>
</dbReference>
<organism evidence="9 10">
    <name type="scientific">Aphanomyces stellatus</name>
    <dbReference type="NCBI Taxonomy" id="120398"/>
    <lineage>
        <taxon>Eukaryota</taxon>
        <taxon>Sar</taxon>
        <taxon>Stramenopiles</taxon>
        <taxon>Oomycota</taxon>
        <taxon>Saprolegniomycetes</taxon>
        <taxon>Saprolegniales</taxon>
        <taxon>Verrucalvaceae</taxon>
        <taxon>Aphanomyces</taxon>
    </lineage>
</organism>
<dbReference type="OrthoDB" id="443318at2759"/>
<reference evidence="8" key="2">
    <citation type="submission" date="2019-06" db="EMBL/GenBank/DDBJ databases">
        <title>Genomics analysis of Aphanomyces spp. identifies a new class of oomycete effector associated with host adaptation.</title>
        <authorList>
            <person name="Gaulin E."/>
        </authorList>
    </citation>
    <scope>NUCLEOTIDE SEQUENCE</scope>
    <source>
        <strain evidence="8">CBS 578.67</strain>
    </source>
</reference>
<dbReference type="EC" id="3.4.16.-" evidence="7"/>
<dbReference type="PROSITE" id="PS00560">
    <property type="entry name" value="CARBOXYPEPT_SER_HIS"/>
    <property type="match status" value="1"/>
</dbReference>
<dbReference type="PANTHER" id="PTHR11802:SF113">
    <property type="entry name" value="SERINE CARBOXYPEPTIDASE CTSA-4.1"/>
    <property type="match status" value="1"/>
</dbReference>
<dbReference type="InterPro" id="IPR001563">
    <property type="entry name" value="Peptidase_S10"/>
</dbReference>
<evidence type="ECO:0000256" key="2">
    <source>
        <dbReference type="ARBA" id="ARBA00022645"/>
    </source>
</evidence>
<dbReference type="EMBL" id="CAADRA010005310">
    <property type="protein sequence ID" value="VFT88388.1"/>
    <property type="molecule type" value="Genomic_DNA"/>
</dbReference>
<keyword evidence="3 7" id="KW-0645">Protease</keyword>
<dbReference type="PANTHER" id="PTHR11802">
    <property type="entry name" value="SERINE PROTEASE FAMILY S10 SERINE CARBOXYPEPTIDASE"/>
    <property type="match status" value="1"/>
</dbReference>
<reference evidence="9 10" key="1">
    <citation type="submission" date="2019-03" db="EMBL/GenBank/DDBJ databases">
        <authorList>
            <person name="Gaulin E."/>
            <person name="Dumas B."/>
        </authorList>
    </citation>
    <scope>NUCLEOTIDE SEQUENCE [LARGE SCALE GENOMIC DNA]</scope>
    <source>
        <strain evidence="9">CBS 568.67</strain>
    </source>
</reference>
<sequence>MEATTPTTLQDERLPLTGSAFSSSQSWPTKTLIAISLALVVFASIGVFEASSNAPAFCDSTAQSSGHIKLTTKANAHYFYWFFESRGNPATDPLVLWLQGGPGGSSMFALLAENGPCSIGPDGASTTPNPISWTNHANVIWVDQPTGTGFSYGPEADYDSTADQAAAALVDFLHGWFKLHPQFIHHDFFVTGESYAGHYVPALATALRKTPTRHAGDIQINLKGIAIGNGFTSPLIQIQHQADLMQANAYNKTLLTDDEMAAYKKNVSEVAALAARCYANDTIACVQATAQWTTGLRTPLLTIAHVDEYDLRHDMLSPSNGQTINSPALPTFLNNPLVQAQLHIDPPRTWQVSALDVFERFAADFFRNYEAHVAALLQEEEGIRVLIYAGDADLMCNWKGQEAWTTALVWHGQDEFQAAAPTPFIIDGDAKGELRRAGNLNFLRIFDSGHMVPTDQPAVALEMLRRFTHSPFQGL</sequence>
<dbReference type="InterPro" id="IPR018202">
    <property type="entry name" value="Ser_caboxypep_ser_AS"/>
</dbReference>
<keyword evidence="4" id="KW-0732">Signal</keyword>
<dbReference type="Gene3D" id="3.40.50.1820">
    <property type="entry name" value="alpha/beta hydrolase"/>
    <property type="match status" value="1"/>
</dbReference>
<dbReference type="PRINTS" id="PR00724">
    <property type="entry name" value="CRBOXYPTASEC"/>
</dbReference>
<keyword evidence="2 7" id="KW-0121">Carboxypeptidase</keyword>
<dbReference type="GO" id="GO:0006508">
    <property type="term" value="P:proteolysis"/>
    <property type="evidence" value="ECO:0007669"/>
    <property type="project" value="UniProtKB-KW"/>
</dbReference>
<evidence type="ECO:0000256" key="5">
    <source>
        <dbReference type="ARBA" id="ARBA00022801"/>
    </source>
</evidence>
<dbReference type="Proteomes" id="UP000332933">
    <property type="component" value="Unassembled WGS sequence"/>
</dbReference>
<dbReference type="EMBL" id="VJMH01005289">
    <property type="protein sequence ID" value="KAF0697812.1"/>
    <property type="molecule type" value="Genomic_DNA"/>
</dbReference>